<name>A0A0G1PK16_9BACT</name>
<reference evidence="1 2" key="1">
    <citation type="journal article" date="2015" name="Nature">
        <title>rRNA introns, odd ribosomes, and small enigmatic genomes across a large radiation of phyla.</title>
        <authorList>
            <person name="Brown C.T."/>
            <person name="Hug L.A."/>
            <person name="Thomas B.C."/>
            <person name="Sharon I."/>
            <person name="Castelle C.J."/>
            <person name="Singh A."/>
            <person name="Wilkins M.J."/>
            <person name="Williams K.H."/>
            <person name="Banfield J.F."/>
        </authorList>
    </citation>
    <scope>NUCLEOTIDE SEQUENCE [LARGE SCALE GENOMIC DNA]</scope>
</reference>
<dbReference type="EMBL" id="LCMI01000006">
    <property type="protein sequence ID" value="KKU33144.1"/>
    <property type="molecule type" value="Genomic_DNA"/>
</dbReference>
<proteinExistence type="predicted"/>
<dbReference type="Proteomes" id="UP000034794">
    <property type="component" value="Unassembled WGS sequence"/>
</dbReference>
<accession>A0A0G1PK16</accession>
<comment type="caution">
    <text evidence="1">The sequence shown here is derived from an EMBL/GenBank/DDBJ whole genome shotgun (WGS) entry which is preliminary data.</text>
</comment>
<sequence>MLDNVLVYHSWSLYRLPRPDANWIVFKWPCYRCSVCDLLDIPSPPLLCMAQFYQDQEKGWLSKVNKRSVLDNDATHSICLNGLDVPACHIRVDHGILLDPLGNLSRSYPRVTPGAIDGGAQHVPLFFVLKSAFYDTISKL</sequence>
<evidence type="ECO:0000313" key="2">
    <source>
        <dbReference type="Proteomes" id="UP000034794"/>
    </source>
</evidence>
<evidence type="ECO:0000313" key="1">
    <source>
        <dbReference type="EMBL" id="KKU33144.1"/>
    </source>
</evidence>
<gene>
    <name evidence="1" type="ORF">UX47_C0006G0115</name>
</gene>
<protein>
    <submittedName>
        <fullName evidence="1">Uncharacterized protein</fullName>
    </submittedName>
</protein>
<organism evidence="1 2">
    <name type="scientific">Candidatus Collierbacteria bacterium GW2011_GWA2_46_26</name>
    <dbReference type="NCBI Taxonomy" id="1618381"/>
    <lineage>
        <taxon>Bacteria</taxon>
        <taxon>Candidatus Collieribacteriota</taxon>
    </lineage>
</organism>
<dbReference type="AlphaFoldDB" id="A0A0G1PK16"/>